<dbReference type="AlphaFoldDB" id="A0AA39HY55"/>
<sequence length="120" mass="13436">MVALPTLYIRLIVSVLWKMRGTSATALSKRQIRITIQAFLVSLINLFGATVSVVLIEKPSLALLVAPSINFLWSMISEWYATREKAPRFANSKILKAPKFHSKSLRPGRKRGEEMFGSSS</sequence>
<keyword evidence="1" id="KW-0812">Transmembrane</keyword>
<name>A0AA39HY55_9BILA</name>
<feature type="transmembrane region" description="Helical" evidence="1">
    <location>
        <begin position="62"/>
        <end position="81"/>
    </location>
</feature>
<evidence type="ECO:0000313" key="2">
    <source>
        <dbReference type="EMBL" id="KAK0414261.1"/>
    </source>
</evidence>
<evidence type="ECO:0000256" key="1">
    <source>
        <dbReference type="SAM" id="Phobius"/>
    </source>
</evidence>
<protein>
    <submittedName>
        <fullName evidence="2">Uncharacterized protein</fullName>
    </submittedName>
</protein>
<gene>
    <name evidence="2" type="ORF">QR680_007235</name>
</gene>
<reference evidence="2" key="1">
    <citation type="submission" date="2023-06" db="EMBL/GenBank/DDBJ databases">
        <title>Genomic analysis of the entomopathogenic nematode Steinernema hermaphroditum.</title>
        <authorList>
            <person name="Schwarz E.M."/>
            <person name="Heppert J.K."/>
            <person name="Baniya A."/>
            <person name="Schwartz H.T."/>
            <person name="Tan C.-H."/>
            <person name="Antoshechkin I."/>
            <person name="Sternberg P.W."/>
            <person name="Goodrich-Blair H."/>
            <person name="Dillman A.R."/>
        </authorList>
    </citation>
    <scope>NUCLEOTIDE SEQUENCE</scope>
    <source>
        <strain evidence="2">PS9179</strain>
        <tissue evidence="2">Whole animal</tissue>
    </source>
</reference>
<keyword evidence="1" id="KW-0472">Membrane</keyword>
<organism evidence="2 3">
    <name type="scientific">Steinernema hermaphroditum</name>
    <dbReference type="NCBI Taxonomy" id="289476"/>
    <lineage>
        <taxon>Eukaryota</taxon>
        <taxon>Metazoa</taxon>
        <taxon>Ecdysozoa</taxon>
        <taxon>Nematoda</taxon>
        <taxon>Chromadorea</taxon>
        <taxon>Rhabditida</taxon>
        <taxon>Tylenchina</taxon>
        <taxon>Panagrolaimomorpha</taxon>
        <taxon>Strongyloidoidea</taxon>
        <taxon>Steinernematidae</taxon>
        <taxon>Steinernema</taxon>
    </lineage>
</organism>
<accession>A0AA39HY55</accession>
<keyword evidence="3" id="KW-1185">Reference proteome</keyword>
<feature type="transmembrane region" description="Helical" evidence="1">
    <location>
        <begin position="38"/>
        <end position="56"/>
    </location>
</feature>
<keyword evidence="1" id="KW-1133">Transmembrane helix</keyword>
<dbReference type="EMBL" id="JAUCMV010000003">
    <property type="protein sequence ID" value="KAK0414261.1"/>
    <property type="molecule type" value="Genomic_DNA"/>
</dbReference>
<dbReference type="Proteomes" id="UP001175271">
    <property type="component" value="Unassembled WGS sequence"/>
</dbReference>
<evidence type="ECO:0000313" key="3">
    <source>
        <dbReference type="Proteomes" id="UP001175271"/>
    </source>
</evidence>
<comment type="caution">
    <text evidence="2">The sequence shown here is derived from an EMBL/GenBank/DDBJ whole genome shotgun (WGS) entry which is preliminary data.</text>
</comment>
<proteinExistence type="predicted"/>